<dbReference type="EMBL" id="CP021780">
    <property type="protein sequence ID" value="ASA24921.1"/>
    <property type="molecule type" value="Genomic_DNA"/>
</dbReference>
<gene>
    <name evidence="1" type="ORF">B9T62_31705</name>
</gene>
<sequence>MFTNNLQPKAQLKLSLEDFGGIKHLCDGKSPMYRLNAEFDNYQDTKLSQYPNKEKALQDLTQALSNTSCPPDRVFISDISDLHVSADWYPPIPLLFTDVEHYWMLINNFSKYIGTFDFTKGQFNTGVFADSPNELSEREEQFITTFGIGVQIMSKRRLDFYAQTKKYSPQKIEVVDAR</sequence>
<accession>A0A2Z2KUX1</accession>
<evidence type="ECO:0000313" key="2">
    <source>
        <dbReference type="Proteomes" id="UP000249890"/>
    </source>
</evidence>
<evidence type="ECO:0000313" key="1">
    <source>
        <dbReference type="EMBL" id="ASA24921.1"/>
    </source>
</evidence>
<dbReference type="KEGG" id="pdh:B9T62_31705"/>
<dbReference type="RefSeq" id="WP_087918890.1">
    <property type="nucleotide sequence ID" value="NZ_CP021780.1"/>
</dbReference>
<reference evidence="1 2" key="1">
    <citation type="submission" date="2017-06" db="EMBL/GenBank/DDBJ databases">
        <title>Complete genome sequence of Paenibacillus donghaensis KCTC 13049T isolated from East Sea sediment, South Korea.</title>
        <authorList>
            <person name="Jung B.K."/>
            <person name="Hong S.-J."/>
            <person name="Shin J.-H."/>
        </authorList>
    </citation>
    <scope>NUCLEOTIDE SEQUENCE [LARGE SCALE GENOMIC DNA]</scope>
    <source>
        <strain evidence="1 2">KCTC 13049</strain>
    </source>
</reference>
<proteinExistence type="predicted"/>
<protein>
    <submittedName>
        <fullName evidence="1">Uncharacterized protein</fullName>
    </submittedName>
</protein>
<dbReference type="OrthoDB" id="9830911at2"/>
<keyword evidence="2" id="KW-1185">Reference proteome</keyword>
<organism evidence="1 2">
    <name type="scientific">Paenibacillus donghaensis</name>
    <dbReference type="NCBI Taxonomy" id="414771"/>
    <lineage>
        <taxon>Bacteria</taxon>
        <taxon>Bacillati</taxon>
        <taxon>Bacillota</taxon>
        <taxon>Bacilli</taxon>
        <taxon>Bacillales</taxon>
        <taxon>Paenibacillaceae</taxon>
        <taxon>Paenibacillus</taxon>
    </lineage>
</organism>
<dbReference type="Proteomes" id="UP000249890">
    <property type="component" value="Chromosome"/>
</dbReference>
<name>A0A2Z2KUX1_9BACL</name>
<dbReference type="AlphaFoldDB" id="A0A2Z2KUX1"/>